<sequence>MLHAATTKLVAAKKVYESTKLRNDLITNFIRATFAYMDARRDAAGHAALVQWVLEQVPLVEAELVQADMTVAGPDTKSGKRKRFQDDANPEEHCQKKRKPGQTGLPRLSRCSGTGPSDLGQACQSPSRTVLDKHYMTRDDTRGRQSRQADSTRSVRFSNASPAPTQGRRRSARIAARQSHSQPTSTVEHPRQLRPRSRAEPRQNLRTSHLQRRTGAAAALKIGTRERQSSAQVRRMSKRLARGK</sequence>
<feature type="compositionally biased region" description="Basic residues" evidence="1">
    <location>
        <begin position="235"/>
        <end position="244"/>
    </location>
</feature>
<gene>
    <name evidence="2" type="ORF">Purlil1_13269</name>
</gene>
<evidence type="ECO:0000256" key="1">
    <source>
        <dbReference type="SAM" id="MobiDB-lite"/>
    </source>
</evidence>
<accession>A0ABR0BEI6</accession>
<feature type="compositionally biased region" description="Low complexity" evidence="1">
    <location>
        <begin position="173"/>
        <end position="182"/>
    </location>
</feature>
<proteinExistence type="predicted"/>
<feature type="compositionally biased region" description="Basic and acidic residues" evidence="1">
    <location>
        <begin position="84"/>
        <end position="94"/>
    </location>
</feature>
<feature type="compositionally biased region" description="Polar residues" evidence="1">
    <location>
        <begin position="146"/>
        <end position="164"/>
    </location>
</feature>
<dbReference type="EMBL" id="JAWRVI010000190">
    <property type="protein sequence ID" value="KAK4072807.1"/>
    <property type="molecule type" value="Genomic_DNA"/>
</dbReference>
<dbReference type="Proteomes" id="UP001287286">
    <property type="component" value="Unassembled WGS sequence"/>
</dbReference>
<keyword evidence="3" id="KW-1185">Reference proteome</keyword>
<evidence type="ECO:0000313" key="2">
    <source>
        <dbReference type="EMBL" id="KAK4072807.1"/>
    </source>
</evidence>
<name>A0ABR0BEI6_PURLI</name>
<evidence type="ECO:0000313" key="3">
    <source>
        <dbReference type="Proteomes" id="UP001287286"/>
    </source>
</evidence>
<feature type="region of interest" description="Disordered" evidence="1">
    <location>
        <begin position="71"/>
        <end position="244"/>
    </location>
</feature>
<reference evidence="2 3" key="1">
    <citation type="journal article" date="2024" name="Microbiol. Resour. Announc.">
        <title>Genome annotations for the ascomycete fungi Trichoderma harzianum, Trichoderma aggressivum, and Purpureocillium lilacinum.</title>
        <authorList>
            <person name="Beijen E.P.W."/>
            <person name="Ohm R.A."/>
        </authorList>
    </citation>
    <scope>NUCLEOTIDE SEQUENCE [LARGE SCALE GENOMIC DNA]</scope>
    <source>
        <strain evidence="2 3">CBS 150709</strain>
    </source>
</reference>
<comment type="caution">
    <text evidence="2">The sequence shown here is derived from an EMBL/GenBank/DDBJ whole genome shotgun (WGS) entry which is preliminary data.</text>
</comment>
<organism evidence="2 3">
    <name type="scientific">Purpureocillium lilacinum</name>
    <name type="common">Paecilomyces lilacinus</name>
    <dbReference type="NCBI Taxonomy" id="33203"/>
    <lineage>
        <taxon>Eukaryota</taxon>
        <taxon>Fungi</taxon>
        <taxon>Dikarya</taxon>
        <taxon>Ascomycota</taxon>
        <taxon>Pezizomycotina</taxon>
        <taxon>Sordariomycetes</taxon>
        <taxon>Hypocreomycetidae</taxon>
        <taxon>Hypocreales</taxon>
        <taxon>Ophiocordycipitaceae</taxon>
        <taxon>Purpureocillium</taxon>
    </lineage>
</organism>
<protein>
    <submittedName>
        <fullName evidence="2">Uncharacterized protein</fullName>
    </submittedName>
</protein>
<feature type="compositionally biased region" description="Basic and acidic residues" evidence="1">
    <location>
        <begin position="130"/>
        <end position="143"/>
    </location>
</feature>